<evidence type="ECO:0000313" key="3">
    <source>
        <dbReference type="EMBL" id="KAK3002681.1"/>
    </source>
</evidence>
<dbReference type="InterPro" id="IPR056139">
    <property type="entry name" value="DUF7722"/>
</dbReference>
<keyword evidence="4" id="KW-1185">Reference proteome</keyword>
<sequence>MALKWLVYSAYTIVLGHPQKEEPVQGVGKSLKVSNDGSETPAQTPAAGFQMPLHYPRYKKEDYKKMEEWKVDNLLGQYGLSLKGSPDEKRAYAMGTFLHPSPTVSDPILESAKGKEEDQWKQEALVTENSNLNKKAEERESEILITEVKDIEEDGGVASSTSVSSPAEEGNEVHLNADELNKKFEEFIRKMKEEIRLEAQG</sequence>
<accession>A0AA88V5W5</accession>
<dbReference type="PANTHER" id="PTHR33513">
    <property type="entry name" value="OS06G0523300 PROTEIN"/>
    <property type="match status" value="1"/>
</dbReference>
<feature type="domain" description="DUF7722" evidence="2">
    <location>
        <begin position="55"/>
        <end position="100"/>
    </location>
</feature>
<dbReference type="Proteomes" id="UP001188597">
    <property type="component" value="Unassembled WGS sequence"/>
</dbReference>
<dbReference type="EMBL" id="JAVXUP010002549">
    <property type="protein sequence ID" value="KAK3002681.1"/>
    <property type="molecule type" value="Genomic_DNA"/>
</dbReference>
<reference evidence="3" key="1">
    <citation type="submission" date="2022-12" db="EMBL/GenBank/DDBJ databases">
        <title>Draft genome assemblies for two species of Escallonia (Escalloniales).</title>
        <authorList>
            <person name="Chanderbali A."/>
            <person name="Dervinis C."/>
            <person name="Anghel I."/>
            <person name="Soltis D."/>
            <person name="Soltis P."/>
            <person name="Zapata F."/>
        </authorList>
    </citation>
    <scope>NUCLEOTIDE SEQUENCE</scope>
    <source>
        <strain evidence="3">UCBG64.0493</strain>
        <tissue evidence="3">Leaf</tissue>
    </source>
</reference>
<feature type="compositionally biased region" description="Polar residues" evidence="1">
    <location>
        <begin position="32"/>
        <end position="43"/>
    </location>
</feature>
<proteinExistence type="predicted"/>
<name>A0AA88V5W5_9ASTE</name>
<feature type="region of interest" description="Disordered" evidence="1">
    <location>
        <begin position="24"/>
        <end position="48"/>
    </location>
</feature>
<dbReference type="AlphaFoldDB" id="A0AA88V5W5"/>
<evidence type="ECO:0000313" key="4">
    <source>
        <dbReference type="Proteomes" id="UP001188597"/>
    </source>
</evidence>
<comment type="caution">
    <text evidence="3">The sequence shown here is derived from an EMBL/GenBank/DDBJ whole genome shotgun (WGS) entry which is preliminary data.</text>
</comment>
<evidence type="ECO:0000259" key="2">
    <source>
        <dbReference type="Pfam" id="PF24847"/>
    </source>
</evidence>
<gene>
    <name evidence="3" type="ORF">RJ639_017918</name>
</gene>
<organism evidence="3 4">
    <name type="scientific">Escallonia herrerae</name>
    <dbReference type="NCBI Taxonomy" id="1293975"/>
    <lineage>
        <taxon>Eukaryota</taxon>
        <taxon>Viridiplantae</taxon>
        <taxon>Streptophyta</taxon>
        <taxon>Embryophyta</taxon>
        <taxon>Tracheophyta</taxon>
        <taxon>Spermatophyta</taxon>
        <taxon>Magnoliopsida</taxon>
        <taxon>eudicotyledons</taxon>
        <taxon>Gunneridae</taxon>
        <taxon>Pentapetalae</taxon>
        <taxon>asterids</taxon>
        <taxon>campanulids</taxon>
        <taxon>Escalloniales</taxon>
        <taxon>Escalloniaceae</taxon>
        <taxon>Escallonia</taxon>
    </lineage>
</organism>
<dbReference type="Pfam" id="PF24847">
    <property type="entry name" value="DUF7722"/>
    <property type="match status" value="1"/>
</dbReference>
<protein>
    <recommendedName>
        <fullName evidence="2">DUF7722 domain-containing protein</fullName>
    </recommendedName>
</protein>
<feature type="region of interest" description="Disordered" evidence="1">
    <location>
        <begin position="150"/>
        <end position="176"/>
    </location>
</feature>
<evidence type="ECO:0000256" key="1">
    <source>
        <dbReference type="SAM" id="MobiDB-lite"/>
    </source>
</evidence>
<dbReference type="PANTHER" id="PTHR33513:SF21">
    <property type="entry name" value="JMJN DOMAIN-CONTAINING PROTEIN"/>
    <property type="match status" value="1"/>
</dbReference>